<dbReference type="Proteomes" id="UP000007266">
    <property type="component" value="Linkage group 8"/>
</dbReference>
<evidence type="ECO:0000313" key="2">
    <source>
        <dbReference type="Proteomes" id="UP000007266"/>
    </source>
</evidence>
<dbReference type="AlphaFoldDB" id="D6WYG0"/>
<protein>
    <submittedName>
        <fullName evidence="1">Uncharacterized protein</fullName>
    </submittedName>
</protein>
<proteinExistence type="predicted"/>
<gene>
    <name evidence="1" type="primary">GLEAN_05456</name>
    <name evidence="1" type="ORF">TcasGA2_TC005456</name>
</gene>
<dbReference type="InParanoid" id="D6WYG0"/>
<evidence type="ECO:0000313" key="1">
    <source>
        <dbReference type="EMBL" id="EFA07882.1"/>
    </source>
</evidence>
<accession>D6WYG0</accession>
<dbReference type="EMBL" id="KQ971362">
    <property type="protein sequence ID" value="EFA07882.1"/>
    <property type="molecule type" value="Genomic_DNA"/>
</dbReference>
<reference evidence="1 2" key="1">
    <citation type="journal article" date="2008" name="Nature">
        <title>The genome of the model beetle and pest Tribolium castaneum.</title>
        <authorList>
            <consortium name="Tribolium Genome Sequencing Consortium"/>
            <person name="Richards S."/>
            <person name="Gibbs R.A."/>
            <person name="Weinstock G.M."/>
            <person name="Brown S.J."/>
            <person name="Denell R."/>
            <person name="Beeman R.W."/>
            <person name="Gibbs R."/>
            <person name="Beeman R.W."/>
            <person name="Brown S.J."/>
            <person name="Bucher G."/>
            <person name="Friedrich M."/>
            <person name="Grimmelikhuijzen C.J."/>
            <person name="Klingler M."/>
            <person name="Lorenzen M."/>
            <person name="Richards S."/>
            <person name="Roth S."/>
            <person name="Schroder R."/>
            <person name="Tautz D."/>
            <person name="Zdobnov E.M."/>
            <person name="Muzny D."/>
            <person name="Gibbs R.A."/>
            <person name="Weinstock G.M."/>
            <person name="Attaway T."/>
            <person name="Bell S."/>
            <person name="Buhay C.J."/>
            <person name="Chandrabose M.N."/>
            <person name="Chavez D."/>
            <person name="Clerk-Blankenburg K.P."/>
            <person name="Cree A."/>
            <person name="Dao M."/>
            <person name="Davis C."/>
            <person name="Chacko J."/>
            <person name="Dinh H."/>
            <person name="Dugan-Rocha S."/>
            <person name="Fowler G."/>
            <person name="Garner T.T."/>
            <person name="Garnes J."/>
            <person name="Gnirke A."/>
            <person name="Hawes A."/>
            <person name="Hernandez J."/>
            <person name="Hines S."/>
            <person name="Holder M."/>
            <person name="Hume J."/>
            <person name="Jhangiani S.N."/>
            <person name="Joshi V."/>
            <person name="Khan Z.M."/>
            <person name="Jackson L."/>
            <person name="Kovar C."/>
            <person name="Kowis A."/>
            <person name="Lee S."/>
            <person name="Lewis L.R."/>
            <person name="Margolis J."/>
            <person name="Morgan M."/>
            <person name="Nazareth L.V."/>
            <person name="Nguyen N."/>
            <person name="Okwuonu G."/>
            <person name="Parker D."/>
            <person name="Richards S."/>
            <person name="Ruiz S.J."/>
            <person name="Santibanez J."/>
            <person name="Savard J."/>
            <person name="Scherer S.E."/>
            <person name="Schneider B."/>
            <person name="Sodergren E."/>
            <person name="Tautz D."/>
            <person name="Vattahil S."/>
            <person name="Villasana D."/>
            <person name="White C.S."/>
            <person name="Wright R."/>
            <person name="Park Y."/>
            <person name="Beeman R.W."/>
            <person name="Lord J."/>
            <person name="Oppert B."/>
            <person name="Lorenzen M."/>
            <person name="Brown S."/>
            <person name="Wang L."/>
            <person name="Savard J."/>
            <person name="Tautz D."/>
            <person name="Richards S."/>
            <person name="Weinstock G."/>
            <person name="Gibbs R.A."/>
            <person name="Liu Y."/>
            <person name="Worley K."/>
            <person name="Weinstock G."/>
            <person name="Elsik C.G."/>
            <person name="Reese J.T."/>
            <person name="Elhaik E."/>
            <person name="Landan G."/>
            <person name="Graur D."/>
            <person name="Arensburger P."/>
            <person name="Atkinson P."/>
            <person name="Beeman R.W."/>
            <person name="Beidler J."/>
            <person name="Brown S.J."/>
            <person name="Demuth J.P."/>
            <person name="Drury D.W."/>
            <person name="Du Y.Z."/>
            <person name="Fujiwara H."/>
            <person name="Lorenzen M."/>
            <person name="Maselli V."/>
            <person name="Osanai M."/>
            <person name="Park Y."/>
            <person name="Robertson H.M."/>
            <person name="Tu Z."/>
            <person name="Wang J.J."/>
            <person name="Wang S."/>
            <person name="Richards S."/>
            <person name="Song H."/>
            <person name="Zhang L."/>
            <person name="Sodergren E."/>
            <person name="Werner D."/>
            <person name="Stanke M."/>
            <person name="Morgenstern B."/>
            <person name="Solovyev V."/>
            <person name="Kosarev P."/>
            <person name="Brown G."/>
            <person name="Chen H.C."/>
            <person name="Ermolaeva O."/>
            <person name="Hlavina W."/>
            <person name="Kapustin Y."/>
            <person name="Kiryutin B."/>
            <person name="Kitts P."/>
            <person name="Maglott D."/>
            <person name="Pruitt K."/>
            <person name="Sapojnikov V."/>
            <person name="Souvorov A."/>
            <person name="Mackey A.J."/>
            <person name="Waterhouse R.M."/>
            <person name="Wyder S."/>
            <person name="Zdobnov E.M."/>
            <person name="Zdobnov E.M."/>
            <person name="Wyder S."/>
            <person name="Kriventseva E.V."/>
            <person name="Kadowaki T."/>
            <person name="Bork P."/>
            <person name="Aranda M."/>
            <person name="Bao R."/>
            <person name="Beermann A."/>
            <person name="Berns N."/>
            <person name="Bolognesi R."/>
            <person name="Bonneton F."/>
            <person name="Bopp D."/>
            <person name="Brown S.J."/>
            <person name="Bucher G."/>
            <person name="Butts T."/>
            <person name="Chaumot A."/>
            <person name="Denell R.E."/>
            <person name="Ferrier D.E."/>
            <person name="Friedrich M."/>
            <person name="Gordon C.M."/>
            <person name="Jindra M."/>
            <person name="Klingler M."/>
            <person name="Lan Q."/>
            <person name="Lattorff H.M."/>
            <person name="Laudet V."/>
            <person name="von Levetsow C."/>
            <person name="Liu Z."/>
            <person name="Lutz R."/>
            <person name="Lynch J.A."/>
            <person name="da Fonseca R.N."/>
            <person name="Posnien N."/>
            <person name="Reuter R."/>
            <person name="Roth S."/>
            <person name="Savard J."/>
            <person name="Schinko J.B."/>
            <person name="Schmitt C."/>
            <person name="Schoppmeier M."/>
            <person name="Schroder R."/>
            <person name="Shippy T.D."/>
            <person name="Simonnet F."/>
            <person name="Marques-Souza H."/>
            <person name="Tautz D."/>
            <person name="Tomoyasu Y."/>
            <person name="Trauner J."/>
            <person name="Van der Zee M."/>
            <person name="Vervoort M."/>
            <person name="Wittkopp N."/>
            <person name="Wimmer E.A."/>
            <person name="Yang X."/>
            <person name="Jones A.K."/>
            <person name="Sattelle D.B."/>
            <person name="Ebert P.R."/>
            <person name="Nelson D."/>
            <person name="Scott J.G."/>
            <person name="Beeman R.W."/>
            <person name="Muthukrishnan S."/>
            <person name="Kramer K.J."/>
            <person name="Arakane Y."/>
            <person name="Beeman R.W."/>
            <person name="Zhu Q."/>
            <person name="Hogenkamp D."/>
            <person name="Dixit R."/>
            <person name="Oppert B."/>
            <person name="Jiang H."/>
            <person name="Zou Z."/>
            <person name="Marshall J."/>
            <person name="Elpidina E."/>
            <person name="Vinokurov K."/>
            <person name="Oppert C."/>
            <person name="Zou Z."/>
            <person name="Evans J."/>
            <person name="Lu Z."/>
            <person name="Zhao P."/>
            <person name="Sumathipala N."/>
            <person name="Altincicek B."/>
            <person name="Vilcinskas A."/>
            <person name="Williams M."/>
            <person name="Hultmark D."/>
            <person name="Hetru C."/>
            <person name="Jiang H."/>
            <person name="Grimmelikhuijzen C.J."/>
            <person name="Hauser F."/>
            <person name="Cazzamali G."/>
            <person name="Williamson M."/>
            <person name="Park Y."/>
            <person name="Li B."/>
            <person name="Tanaka Y."/>
            <person name="Predel R."/>
            <person name="Neupert S."/>
            <person name="Schachtner J."/>
            <person name="Verleyen P."/>
            <person name="Raible F."/>
            <person name="Bork P."/>
            <person name="Friedrich M."/>
            <person name="Walden K.K."/>
            <person name="Robertson H.M."/>
            <person name="Angeli S."/>
            <person name="Foret S."/>
            <person name="Bucher G."/>
            <person name="Schuetz S."/>
            <person name="Maleszka R."/>
            <person name="Wimmer E.A."/>
            <person name="Beeman R.W."/>
            <person name="Lorenzen M."/>
            <person name="Tomoyasu Y."/>
            <person name="Miller S.C."/>
            <person name="Grossmann D."/>
            <person name="Bucher G."/>
        </authorList>
    </citation>
    <scope>NUCLEOTIDE SEQUENCE [LARGE SCALE GENOMIC DNA]</scope>
    <source>
        <strain evidence="1 2">Georgia GA2</strain>
    </source>
</reference>
<dbReference type="HOGENOM" id="CLU_2323373_0_0_1"/>
<keyword evidence="2" id="KW-1185">Reference proteome</keyword>
<name>D6WYG0_TRICA</name>
<sequence length="99" mass="11545">MRLQSPFDKLPTSNFKALLNFIVTRRWKNGNIAPTANRSLSFAIKFKAVKYRCRKTYVTRSFVLMRAQKSTHHQVVITGRPLCEQNSRCFCLFCRSLSL</sequence>
<reference evidence="1 2" key="2">
    <citation type="journal article" date="2010" name="Nucleic Acids Res.">
        <title>BeetleBase in 2010: revisions to provide comprehensive genomic information for Tribolium castaneum.</title>
        <authorList>
            <person name="Kim H.S."/>
            <person name="Murphy T."/>
            <person name="Xia J."/>
            <person name="Caragea D."/>
            <person name="Park Y."/>
            <person name="Beeman R.W."/>
            <person name="Lorenzen M.D."/>
            <person name="Butcher S."/>
            <person name="Manak J.R."/>
            <person name="Brown S.J."/>
        </authorList>
    </citation>
    <scope>GENOME REANNOTATION</scope>
    <source>
        <strain evidence="1 2">Georgia GA2</strain>
    </source>
</reference>
<organism evidence="1 2">
    <name type="scientific">Tribolium castaneum</name>
    <name type="common">Red flour beetle</name>
    <dbReference type="NCBI Taxonomy" id="7070"/>
    <lineage>
        <taxon>Eukaryota</taxon>
        <taxon>Metazoa</taxon>
        <taxon>Ecdysozoa</taxon>
        <taxon>Arthropoda</taxon>
        <taxon>Hexapoda</taxon>
        <taxon>Insecta</taxon>
        <taxon>Pterygota</taxon>
        <taxon>Neoptera</taxon>
        <taxon>Endopterygota</taxon>
        <taxon>Coleoptera</taxon>
        <taxon>Polyphaga</taxon>
        <taxon>Cucujiformia</taxon>
        <taxon>Tenebrionidae</taxon>
        <taxon>Tenebrionidae incertae sedis</taxon>
        <taxon>Tribolium</taxon>
    </lineage>
</organism>